<accession>A0A2L2XM64</accession>
<dbReference type="EMBL" id="BFAV01000162">
    <property type="protein sequence ID" value="GBF35416.1"/>
    <property type="molecule type" value="Genomic_DNA"/>
</dbReference>
<proteinExistence type="predicted"/>
<comment type="caution">
    <text evidence="1">The sequence shown here is derived from an EMBL/GenBank/DDBJ whole genome shotgun (WGS) entry which is preliminary data.</text>
</comment>
<keyword evidence="2" id="KW-1185">Reference proteome</keyword>
<evidence type="ECO:0000313" key="2">
    <source>
        <dbReference type="Proteomes" id="UP000239549"/>
    </source>
</evidence>
<dbReference type="InterPro" id="IPR036526">
    <property type="entry name" value="C-N_Hydrolase_sf"/>
</dbReference>
<reference evidence="2" key="1">
    <citation type="submission" date="2018-02" db="EMBL/GenBank/DDBJ databases">
        <title>Genome sequence of Desulfocucumis palustris strain NAW-5.</title>
        <authorList>
            <person name="Watanabe M."/>
            <person name="Kojima H."/>
            <person name="Fukui M."/>
        </authorList>
    </citation>
    <scope>NUCLEOTIDE SEQUENCE [LARGE SCALE GENOMIC DNA]</scope>
    <source>
        <strain evidence="2">NAW-5</strain>
    </source>
</reference>
<dbReference type="SUPFAM" id="SSF52540">
    <property type="entry name" value="P-loop containing nucleoside triphosphate hydrolases"/>
    <property type="match status" value="1"/>
</dbReference>
<gene>
    <name evidence="1" type="ORF">DCCM_4543</name>
</gene>
<organism evidence="1 2">
    <name type="scientific">Desulfocucumis palustris</name>
    <dbReference type="NCBI Taxonomy" id="1898651"/>
    <lineage>
        <taxon>Bacteria</taxon>
        <taxon>Bacillati</taxon>
        <taxon>Bacillota</taxon>
        <taxon>Clostridia</taxon>
        <taxon>Eubacteriales</taxon>
        <taxon>Desulfocucumaceae</taxon>
        <taxon>Desulfocucumis</taxon>
    </lineage>
</organism>
<dbReference type="OrthoDB" id="1938848at2"/>
<dbReference type="SUPFAM" id="SSF48452">
    <property type="entry name" value="TPR-like"/>
    <property type="match status" value="1"/>
</dbReference>
<evidence type="ECO:0000313" key="1">
    <source>
        <dbReference type="EMBL" id="GBF35416.1"/>
    </source>
</evidence>
<dbReference type="Gene3D" id="3.60.110.10">
    <property type="entry name" value="Carbon-nitrogen hydrolase"/>
    <property type="match status" value="1"/>
</dbReference>
<dbReference type="Gene3D" id="1.25.40.10">
    <property type="entry name" value="Tetratricopeptide repeat domain"/>
    <property type="match status" value="1"/>
</dbReference>
<dbReference type="Gene3D" id="3.40.50.300">
    <property type="entry name" value="P-loop containing nucleotide triphosphate hydrolases"/>
    <property type="match status" value="1"/>
</dbReference>
<dbReference type="AlphaFoldDB" id="A0A2L2XM64"/>
<sequence>MAKLKVAVAQIDFKPTFLYNQIDMLIEPHGDDSTSISEFIYPGSRRLRKSLKDNYISWIKLKILTLIKKAISLRINVLVFPEYAIPVSILNDMVEAIQDTNIIIVAGTHMITNADCKLPKNYPDIKSILGCAMCPVLSSIGVLGYTLKNQKAAPEISSLRVPKNPTEDKFNMGNYTMQIKICIDAISGSKILSFNKDNKGILVIPSWSRNTEPFQALATISKFNETPVIYANCASIGGSLISGAFSKYSKHWFADDNRTAPVPRNIECLVTATIDLDRMHSAIGTVNTVEAISINEVVNIFYGQEKSHLLTMQSIDNYLINYDSNTIDDTINQCRDAILAKKIRYLQIVAENGLFEKSVAENTLEYIKINNIPFQQLKYEQSKLALNTIAANMHQASSEDKLYYNLSKLAEHLSSFEKNTKQQINILDDDNLFSGRDNELSCLSQFFNSNDNVFLLQGLRGIGKTKLVKKISTKVLPSPPPWEIRYIELEKGIGYELLFDQISYVLNLPYIEQKGVPIENVAGKIFEIIELGPPISLIVDNINNLTETNGVFSDTKIKNFFLHFLEHAKNSTKLKLILTSNRKILDIEKIGIQPTAISRLIDQDVRFIISYCYRKITNSTKPIEIGDNIIDIVYGNPLAAILVAQLIDENKLQDFELKGALLLRFQERMIKNLLGEVNLSDDETMLMNLLSTTKTPIEINFIKKYYAYLLPAADSLANRFLVEKGDLRIKVHPLFKEYYYDLLEVKERANYHKSLATYYEELYSNQQAEKTQTNPLILSNLIYHCAGSLQIDKVMQFKYRYIEELKPIADRLYKDKNYEEAVRYYHMIYDAVGEQRTDIFIRMAKSYVYCSDIINAEKYFKLATKFNPRGAYLWASYAIALSSKKIYIPLANEHANEAENIYDQYGNSFKWELAEIKFAQARACRYENPDKALRLYDEACDLEQTNCYYLCMYALYLFDNGYKQKAIEKLDKARNIDPDYDFLKRLNDKFYEQTECPLEEDYLEINDADPDEATEEPIFLTKD</sequence>
<dbReference type="RefSeq" id="WP_104373485.1">
    <property type="nucleotide sequence ID" value="NZ_BFAV01000162.1"/>
</dbReference>
<dbReference type="SUPFAM" id="SSF56317">
    <property type="entry name" value="Carbon-nitrogen hydrolase"/>
    <property type="match status" value="1"/>
</dbReference>
<name>A0A2L2XM64_9FIRM</name>
<protein>
    <submittedName>
        <fullName evidence="1">Uncharacterized protein</fullName>
    </submittedName>
</protein>
<dbReference type="Proteomes" id="UP000239549">
    <property type="component" value="Unassembled WGS sequence"/>
</dbReference>
<dbReference type="InterPro" id="IPR027417">
    <property type="entry name" value="P-loop_NTPase"/>
</dbReference>
<dbReference type="InterPro" id="IPR011990">
    <property type="entry name" value="TPR-like_helical_dom_sf"/>
</dbReference>